<dbReference type="SUPFAM" id="SSF102405">
    <property type="entry name" value="MCP/YpsA-like"/>
    <property type="match status" value="1"/>
</dbReference>
<dbReference type="Pfam" id="PF17782">
    <property type="entry name" value="WHD_DprA"/>
    <property type="match status" value="1"/>
</dbReference>
<dbReference type="Proteomes" id="UP000228503">
    <property type="component" value="Unassembled WGS sequence"/>
</dbReference>
<comment type="similarity">
    <text evidence="1">Belongs to the DprA/Smf family.</text>
</comment>
<feature type="domain" description="DprA winged helix" evidence="3">
    <location>
        <begin position="305"/>
        <end position="354"/>
    </location>
</feature>
<sequence>MSDDLPYYLAFSYFPGIGPIRFDILLKHFQTVRCAYEASSKELLQVMGQSLGEKFIRFRTEFDFEKELQEMISDHIHVVTREDKKYPYAFLNLSDAPICLYVKGDLNNFDFRENSNDLYFAVVGTRNPTAYGKQVTTKFSRELAEAGAIIVSGMAMGVDGLAHWAAIRADKRTIAFLGCGVNIIYPWVNKDLYYKIIDSGGLIISEFPPDMTTMKGHFVSRNRLISGISRGVFVAEGLKDSGSLITARYALAQGKDVFAPPGPITSEQSQAPNILLKDGAKLVTSVEDILEEYGLKEQELIQNTLKDLPEEQKRLFQLLSQEAFTPDDIARSIQAPVFRVLTVLSQMELSGIIEKNVAGKYQIKI</sequence>
<dbReference type="SUPFAM" id="SSF47781">
    <property type="entry name" value="RuvA domain 2-like"/>
    <property type="match status" value="1"/>
</dbReference>
<dbReference type="EMBL" id="PFOB01000031">
    <property type="protein sequence ID" value="PIZ63120.1"/>
    <property type="molecule type" value="Genomic_DNA"/>
</dbReference>
<dbReference type="PANTHER" id="PTHR43022:SF1">
    <property type="entry name" value="PROTEIN SMF"/>
    <property type="match status" value="1"/>
</dbReference>
<dbReference type="InterPro" id="IPR003488">
    <property type="entry name" value="DprA"/>
</dbReference>
<protein>
    <submittedName>
        <fullName evidence="4">DNA-protecting protein DprA</fullName>
    </submittedName>
</protein>
<dbReference type="NCBIfam" id="TIGR00732">
    <property type="entry name" value="dprA"/>
    <property type="match status" value="1"/>
</dbReference>
<dbReference type="GO" id="GO:0009294">
    <property type="term" value="P:DNA-mediated transformation"/>
    <property type="evidence" value="ECO:0007669"/>
    <property type="project" value="InterPro"/>
</dbReference>
<organism evidence="4 5">
    <name type="scientific">Candidatus Roizmanbacteria bacterium CG_4_10_14_0_2_um_filter_39_13</name>
    <dbReference type="NCBI Taxonomy" id="1974825"/>
    <lineage>
        <taxon>Bacteria</taxon>
        <taxon>Candidatus Roizmaniibacteriota</taxon>
    </lineage>
</organism>
<proteinExistence type="inferred from homology"/>
<dbReference type="InterPro" id="IPR057666">
    <property type="entry name" value="DrpA_SLOG"/>
</dbReference>
<evidence type="ECO:0000256" key="1">
    <source>
        <dbReference type="ARBA" id="ARBA00006525"/>
    </source>
</evidence>
<evidence type="ECO:0000259" key="2">
    <source>
        <dbReference type="Pfam" id="PF02481"/>
    </source>
</evidence>
<reference evidence="5" key="1">
    <citation type="submission" date="2017-09" db="EMBL/GenBank/DDBJ databases">
        <title>Depth-based differentiation of microbial function through sediment-hosted aquifers and enrichment of novel symbionts in the deep terrestrial subsurface.</title>
        <authorList>
            <person name="Probst A.J."/>
            <person name="Ladd B."/>
            <person name="Jarett J.K."/>
            <person name="Geller-Mcgrath D.E."/>
            <person name="Sieber C.M.K."/>
            <person name="Emerson J.B."/>
            <person name="Anantharaman K."/>
            <person name="Thomas B.C."/>
            <person name="Malmstrom R."/>
            <person name="Stieglmeier M."/>
            <person name="Klingl A."/>
            <person name="Woyke T."/>
            <person name="Ryan C.M."/>
            <person name="Banfield J.F."/>
        </authorList>
    </citation>
    <scope>NUCLEOTIDE SEQUENCE [LARGE SCALE GENOMIC DNA]</scope>
</reference>
<dbReference type="InterPro" id="IPR041614">
    <property type="entry name" value="DprA_WH"/>
</dbReference>
<gene>
    <name evidence="4" type="primary">dprA</name>
    <name evidence="4" type="ORF">COY16_02710</name>
</gene>
<dbReference type="PANTHER" id="PTHR43022">
    <property type="entry name" value="PROTEIN SMF"/>
    <property type="match status" value="1"/>
</dbReference>
<evidence type="ECO:0000313" key="5">
    <source>
        <dbReference type="Proteomes" id="UP000228503"/>
    </source>
</evidence>
<feature type="domain" description="Smf/DprA SLOG" evidence="2">
    <location>
        <begin position="78"/>
        <end position="293"/>
    </location>
</feature>
<name>A0A2M7TZ69_9BACT</name>
<comment type="caution">
    <text evidence="4">The sequence shown here is derived from an EMBL/GenBank/DDBJ whole genome shotgun (WGS) entry which is preliminary data.</text>
</comment>
<dbReference type="Pfam" id="PF02481">
    <property type="entry name" value="DNA_processg_A"/>
    <property type="match status" value="1"/>
</dbReference>
<evidence type="ECO:0000313" key="4">
    <source>
        <dbReference type="EMBL" id="PIZ63120.1"/>
    </source>
</evidence>
<dbReference type="InterPro" id="IPR010994">
    <property type="entry name" value="RuvA_2-like"/>
</dbReference>
<dbReference type="AlphaFoldDB" id="A0A2M7TZ69"/>
<dbReference type="Gene3D" id="3.40.50.450">
    <property type="match status" value="1"/>
</dbReference>
<evidence type="ECO:0000259" key="3">
    <source>
        <dbReference type="Pfam" id="PF17782"/>
    </source>
</evidence>
<accession>A0A2M7TZ69</accession>